<proteinExistence type="predicted"/>
<dbReference type="Pfam" id="PF16264">
    <property type="entry name" value="SatD"/>
    <property type="match status" value="1"/>
</dbReference>
<keyword evidence="2" id="KW-1185">Reference proteome</keyword>
<organism evidence="1 2">
    <name type="scientific">Tessaracoccus rhinocerotis</name>
    <dbReference type="NCBI Taxonomy" id="1689449"/>
    <lineage>
        <taxon>Bacteria</taxon>
        <taxon>Bacillati</taxon>
        <taxon>Actinomycetota</taxon>
        <taxon>Actinomycetes</taxon>
        <taxon>Propionibacteriales</taxon>
        <taxon>Propionibacteriaceae</taxon>
        <taxon>Tessaracoccus</taxon>
    </lineage>
</organism>
<sequence>MAKMKEYANCVALLADLVGSRLGDRTRSHAAVLDAIEVTNAAVPALDPLRVTVGDELQGIYGSLGEAFRAGWSLRAALLDVADLRFGLGGGEVRVVDAERGIQDGSAWYLAREAIAWVEGLSDDPGYRSVRTAVRDERPMATPAADALVRLVEAAAAGLRPGTRRSLQGLLDGLDNATVAQREGISPSANSQRVNSNGLRVLADAVAALGELP</sequence>
<dbReference type="OrthoDB" id="4711815at2"/>
<name>A0A553K1N2_9ACTN</name>
<evidence type="ECO:0000313" key="2">
    <source>
        <dbReference type="Proteomes" id="UP000317638"/>
    </source>
</evidence>
<reference evidence="1 2" key="1">
    <citation type="submission" date="2019-07" db="EMBL/GenBank/DDBJ databases">
        <authorList>
            <person name="Zhou L.-Y."/>
        </authorList>
    </citation>
    <scope>NUCLEOTIDE SEQUENCE [LARGE SCALE GENOMIC DNA]</scope>
    <source>
        <strain evidence="1 2">YIM 101269</strain>
    </source>
</reference>
<dbReference type="AlphaFoldDB" id="A0A553K1N2"/>
<gene>
    <name evidence="1" type="ORF">FOJ82_05670</name>
</gene>
<dbReference type="EMBL" id="VKKG01000002">
    <property type="protein sequence ID" value="TRY18611.1"/>
    <property type="molecule type" value="Genomic_DNA"/>
</dbReference>
<protein>
    <submittedName>
        <fullName evidence="1">RNA polymerase subunit sigma-70</fullName>
    </submittedName>
</protein>
<dbReference type="RefSeq" id="WP_143937506.1">
    <property type="nucleotide sequence ID" value="NZ_VKKG01000002.1"/>
</dbReference>
<dbReference type="InterPro" id="IPR032580">
    <property type="entry name" value="SatD"/>
</dbReference>
<comment type="caution">
    <text evidence="1">The sequence shown here is derived from an EMBL/GenBank/DDBJ whole genome shotgun (WGS) entry which is preliminary data.</text>
</comment>
<evidence type="ECO:0000313" key="1">
    <source>
        <dbReference type="EMBL" id="TRY18611.1"/>
    </source>
</evidence>
<dbReference type="Proteomes" id="UP000317638">
    <property type="component" value="Unassembled WGS sequence"/>
</dbReference>
<accession>A0A553K1N2</accession>